<comment type="subunit">
    <text evidence="3 7">Homodimer.</text>
</comment>
<dbReference type="PANTHER" id="PTHR42930">
    <property type="entry name" value="PHOSPHATE-SPECIFIC TRANSPORT SYSTEM ACCESSORY PROTEIN PHOU"/>
    <property type="match status" value="1"/>
</dbReference>
<dbReference type="Gene3D" id="1.20.58.220">
    <property type="entry name" value="Phosphate transport system protein phou homolog 2, domain 2"/>
    <property type="match status" value="2"/>
</dbReference>
<dbReference type="Proteomes" id="UP000002366">
    <property type="component" value="Chromosome"/>
</dbReference>
<comment type="function">
    <text evidence="7">Plays a role in the regulation of phosphate uptake.</text>
</comment>
<dbReference type="HOGENOM" id="CLU_078518_3_0_0"/>
<dbReference type="STRING" id="572547.Amico_0282"/>
<evidence type="ECO:0000256" key="7">
    <source>
        <dbReference type="PIRNR" id="PIRNR003107"/>
    </source>
</evidence>
<evidence type="ECO:0000256" key="2">
    <source>
        <dbReference type="ARBA" id="ARBA00008107"/>
    </source>
</evidence>
<dbReference type="GO" id="GO:0005737">
    <property type="term" value="C:cytoplasm"/>
    <property type="evidence" value="ECO:0007669"/>
    <property type="project" value="UniProtKB-SubCell"/>
</dbReference>
<feature type="domain" description="PhoU" evidence="8">
    <location>
        <begin position="16"/>
        <end position="102"/>
    </location>
</feature>
<evidence type="ECO:0000313" key="10">
    <source>
        <dbReference type="Proteomes" id="UP000002366"/>
    </source>
</evidence>
<evidence type="ECO:0000313" key="9">
    <source>
        <dbReference type="EMBL" id="ADE56427.1"/>
    </source>
</evidence>
<dbReference type="InterPro" id="IPR028366">
    <property type="entry name" value="PhoU"/>
</dbReference>
<proteinExistence type="inferred from homology"/>
<dbReference type="GO" id="GO:0006817">
    <property type="term" value="P:phosphate ion transport"/>
    <property type="evidence" value="ECO:0007669"/>
    <property type="project" value="UniProtKB-KW"/>
</dbReference>
<reference evidence="9 10" key="1">
    <citation type="journal article" date="2010" name="Stand. Genomic Sci.">
        <title>Complete genome sequence of Aminobacterium colombiense type strain (ALA-1).</title>
        <authorList>
            <person name="Chertkov O."/>
            <person name="Sikorski J."/>
            <person name="Brambilla E."/>
            <person name="Lapidus A."/>
            <person name="Copeland A."/>
            <person name="Glavina Del Rio T."/>
            <person name="Nolan M."/>
            <person name="Lucas S."/>
            <person name="Tice H."/>
            <person name="Cheng J.F."/>
            <person name="Han C."/>
            <person name="Detter J.C."/>
            <person name="Bruce D."/>
            <person name="Tapia R."/>
            <person name="Goodwin L."/>
            <person name="Pitluck S."/>
            <person name="Liolios K."/>
            <person name="Ivanova N."/>
            <person name="Mavromatis K."/>
            <person name="Ovchinnikova G."/>
            <person name="Pati A."/>
            <person name="Chen A."/>
            <person name="Palaniappan K."/>
            <person name="Land M."/>
            <person name="Hauser L."/>
            <person name="Chang Y.J."/>
            <person name="Jeffries C.D."/>
            <person name="Spring S."/>
            <person name="Rohde M."/>
            <person name="Goker M."/>
            <person name="Bristow J."/>
            <person name="Eisen J.A."/>
            <person name="Markowitz V."/>
            <person name="Hugenholtz P."/>
            <person name="Kyrpides N.C."/>
            <person name="Klenk H.P."/>
        </authorList>
    </citation>
    <scope>NUCLEOTIDE SEQUENCE [LARGE SCALE GENOMIC DNA]</scope>
    <source>
        <strain evidence="10">DSM 12261 / ALA-1</strain>
    </source>
</reference>
<name>D5ECZ5_AMICL</name>
<keyword evidence="5 7" id="KW-0963">Cytoplasm</keyword>
<accession>D5ECZ5</accession>
<sequence>MILYSSDKKRILSMVHNMGEEAVDAVYKAIEALVERDNALARHVVENDDVIDRLEVEIDQECLGSIAMRQPVRENLRFVFTVAKIITDLERIGDEAVNIAERALFLNQHPLLKPLIDIPKMRNISIEMLRNALNAFETNDPALAEEVYLKDQELDVLYYNIFEELIQIIAQKPKGDKVTAQCAAALMWIGRHLERVGDHASNVAEKSYFIITGKRLKQIMEAKQRLAEMGRND</sequence>
<dbReference type="InterPro" id="IPR038078">
    <property type="entry name" value="PhoU-like_sf"/>
</dbReference>
<feature type="domain" description="PhoU" evidence="8">
    <location>
        <begin position="118"/>
        <end position="206"/>
    </location>
</feature>
<dbReference type="AlphaFoldDB" id="D5ECZ5"/>
<comment type="similarity">
    <text evidence="2 7">Belongs to the PhoU family.</text>
</comment>
<dbReference type="KEGG" id="aco:Amico_0282"/>
<evidence type="ECO:0000256" key="5">
    <source>
        <dbReference type="ARBA" id="ARBA00022490"/>
    </source>
</evidence>
<dbReference type="GO" id="GO:0045936">
    <property type="term" value="P:negative regulation of phosphate metabolic process"/>
    <property type="evidence" value="ECO:0007669"/>
    <property type="project" value="InterPro"/>
</dbReference>
<dbReference type="PIRSF" id="PIRSF003107">
    <property type="entry name" value="PhoU"/>
    <property type="match status" value="1"/>
</dbReference>
<dbReference type="InterPro" id="IPR026022">
    <property type="entry name" value="PhoU_dom"/>
</dbReference>
<dbReference type="PANTHER" id="PTHR42930:SF3">
    <property type="entry name" value="PHOSPHATE-SPECIFIC TRANSPORT SYSTEM ACCESSORY PROTEIN PHOU"/>
    <property type="match status" value="1"/>
</dbReference>
<protein>
    <recommendedName>
        <fullName evidence="7">Phosphate-specific transport system accessory protein PhoU</fullName>
    </recommendedName>
</protein>
<evidence type="ECO:0000256" key="1">
    <source>
        <dbReference type="ARBA" id="ARBA00004496"/>
    </source>
</evidence>
<dbReference type="NCBIfam" id="TIGR02135">
    <property type="entry name" value="phoU_full"/>
    <property type="match status" value="1"/>
</dbReference>
<dbReference type="FunFam" id="1.20.58.220:FF:000004">
    <property type="entry name" value="Phosphate-specific transport system accessory protein PhoU"/>
    <property type="match status" value="1"/>
</dbReference>
<keyword evidence="10" id="KW-1185">Reference proteome</keyword>
<evidence type="ECO:0000259" key="8">
    <source>
        <dbReference type="Pfam" id="PF01895"/>
    </source>
</evidence>
<organism evidence="9 10">
    <name type="scientific">Aminobacterium colombiense (strain DSM 12261 / ALA-1)</name>
    <dbReference type="NCBI Taxonomy" id="572547"/>
    <lineage>
        <taxon>Bacteria</taxon>
        <taxon>Thermotogati</taxon>
        <taxon>Synergistota</taxon>
        <taxon>Synergistia</taxon>
        <taxon>Synergistales</taxon>
        <taxon>Aminobacteriaceae</taxon>
        <taxon>Aminobacterium</taxon>
    </lineage>
</organism>
<evidence type="ECO:0000256" key="4">
    <source>
        <dbReference type="ARBA" id="ARBA00022448"/>
    </source>
</evidence>
<keyword evidence="4 7" id="KW-0813">Transport</keyword>
<comment type="subcellular location">
    <subcellularLocation>
        <location evidence="1 7">Cytoplasm</location>
    </subcellularLocation>
</comment>
<dbReference type="GO" id="GO:0030643">
    <property type="term" value="P:intracellular phosphate ion homeostasis"/>
    <property type="evidence" value="ECO:0007669"/>
    <property type="project" value="InterPro"/>
</dbReference>
<dbReference type="EMBL" id="CP001997">
    <property type="protein sequence ID" value="ADE56427.1"/>
    <property type="molecule type" value="Genomic_DNA"/>
</dbReference>
<dbReference type="Pfam" id="PF01895">
    <property type="entry name" value="PhoU"/>
    <property type="match status" value="2"/>
</dbReference>
<dbReference type="eggNOG" id="COG0704">
    <property type="taxonomic scope" value="Bacteria"/>
</dbReference>
<keyword evidence="6 7" id="KW-0592">Phosphate transport</keyword>
<evidence type="ECO:0000256" key="3">
    <source>
        <dbReference type="ARBA" id="ARBA00011738"/>
    </source>
</evidence>
<evidence type="ECO:0000256" key="6">
    <source>
        <dbReference type="ARBA" id="ARBA00022592"/>
    </source>
</evidence>
<dbReference type="SUPFAM" id="SSF109755">
    <property type="entry name" value="PhoU-like"/>
    <property type="match status" value="1"/>
</dbReference>
<gene>
    <name evidence="9" type="ordered locus">Amico_0282</name>
</gene>